<sequence length="208" mass="23747">MEKKIMKNKFYHILSIIMAFSLSLSAQQDEYKPDPQSVLQLIRNEKIKHVLPLAMRNNNVDMWIHVTRAGDPDPLEYEFGSTSGYLIFTDLGDRIEKAVFAGYFGGEGGIENIDITASVELRRAITGYDYGKQNISVYNEITEYVSSRDPKTIAVNYSDWIAVSDGISHTQFEKLEKILGPKYSNRIVSAENVITEFRTRRVLREIVV</sequence>
<accession>A0A382PMV0</accession>
<dbReference type="AlphaFoldDB" id="A0A382PMV0"/>
<dbReference type="EMBL" id="UINC01108536">
    <property type="protein sequence ID" value="SVC74713.1"/>
    <property type="molecule type" value="Genomic_DNA"/>
</dbReference>
<organism evidence="1">
    <name type="scientific">marine metagenome</name>
    <dbReference type="NCBI Taxonomy" id="408172"/>
    <lineage>
        <taxon>unclassified sequences</taxon>
        <taxon>metagenomes</taxon>
        <taxon>ecological metagenomes</taxon>
    </lineage>
</organism>
<gene>
    <name evidence="1" type="ORF">METZ01_LOCUS327567</name>
</gene>
<reference evidence="1" key="1">
    <citation type="submission" date="2018-05" db="EMBL/GenBank/DDBJ databases">
        <authorList>
            <person name="Lanie J.A."/>
            <person name="Ng W.-L."/>
            <person name="Kazmierczak K.M."/>
            <person name="Andrzejewski T.M."/>
            <person name="Davidsen T.M."/>
            <person name="Wayne K.J."/>
            <person name="Tettelin H."/>
            <person name="Glass J.I."/>
            <person name="Rusch D."/>
            <person name="Podicherti R."/>
            <person name="Tsui H.-C.T."/>
            <person name="Winkler M.E."/>
        </authorList>
    </citation>
    <scope>NUCLEOTIDE SEQUENCE</scope>
</reference>
<feature type="non-terminal residue" evidence="1">
    <location>
        <position position="208"/>
    </location>
</feature>
<evidence type="ECO:0000313" key="1">
    <source>
        <dbReference type="EMBL" id="SVC74713.1"/>
    </source>
</evidence>
<name>A0A382PMV0_9ZZZZ</name>
<protein>
    <submittedName>
        <fullName evidence="1">Uncharacterized protein</fullName>
    </submittedName>
</protein>
<proteinExistence type="predicted"/>